<sequence>MAQTILPSRYGRVTDPISKYKARGRPRETYNGVDTQAQRRLTWTPSSSSRSAMFFKSVVTATAALASLAVAAPVEGNPTADVIKGSYIVKLKDNVATDAHMSWVNGIHARSTEKAEFAGVKYQYTSKASMGILATSIMVPLPRSCPVLMLRTSKRT</sequence>
<dbReference type="EMBL" id="CP086365">
    <property type="protein sequence ID" value="UNI24742.1"/>
    <property type="molecule type" value="Genomic_DNA"/>
</dbReference>
<dbReference type="RefSeq" id="XP_047848223.1">
    <property type="nucleotide sequence ID" value="XM_047992209.1"/>
</dbReference>
<organism evidence="2 3">
    <name type="scientific">Purpureocillium takamizusanense</name>
    <dbReference type="NCBI Taxonomy" id="2060973"/>
    <lineage>
        <taxon>Eukaryota</taxon>
        <taxon>Fungi</taxon>
        <taxon>Dikarya</taxon>
        <taxon>Ascomycota</taxon>
        <taxon>Pezizomycotina</taxon>
        <taxon>Sordariomycetes</taxon>
        <taxon>Hypocreomycetidae</taxon>
        <taxon>Hypocreales</taxon>
        <taxon>Ophiocordycipitaceae</taxon>
        <taxon>Purpureocillium</taxon>
    </lineage>
</organism>
<dbReference type="KEGG" id="ptkz:JDV02_010467"/>
<dbReference type="Proteomes" id="UP000829364">
    <property type="component" value="Chromosome 12"/>
</dbReference>
<accession>A0A9Q8QUJ0</accession>
<evidence type="ECO:0000259" key="1">
    <source>
        <dbReference type="Pfam" id="PF05922"/>
    </source>
</evidence>
<gene>
    <name evidence="2" type="ORF">JDV02_010467</name>
</gene>
<keyword evidence="3" id="KW-1185">Reference proteome</keyword>
<dbReference type="InterPro" id="IPR010259">
    <property type="entry name" value="S8pro/Inhibitor_I9"/>
</dbReference>
<reference evidence="2" key="1">
    <citation type="submission" date="2021-11" db="EMBL/GenBank/DDBJ databases">
        <title>Purpureocillium_takamizusanense_genome.</title>
        <authorList>
            <person name="Nguyen N.-H."/>
        </authorList>
    </citation>
    <scope>NUCLEOTIDE SEQUENCE</scope>
    <source>
        <strain evidence="2">PT3</strain>
    </source>
</reference>
<feature type="domain" description="Inhibitor I9" evidence="1">
    <location>
        <begin position="86"/>
        <end position="132"/>
    </location>
</feature>
<evidence type="ECO:0000313" key="2">
    <source>
        <dbReference type="EMBL" id="UNI24742.1"/>
    </source>
</evidence>
<name>A0A9Q8QUJ0_9HYPO</name>
<dbReference type="GeneID" id="72072411"/>
<keyword evidence="2" id="KW-0378">Hydrolase</keyword>
<dbReference type="AlphaFoldDB" id="A0A9Q8QUJ0"/>
<protein>
    <submittedName>
        <fullName evidence="2">Oryzin</fullName>
        <ecNumber evidence="2">3.4.21.63</ecNumber>
    </submittedName>
</protein>
<proteinExistence type="predicted"/>
<dbReference type="Pfam" id="PF05922">
    <property type="entry name" value="Inhibitor_I9"/>
    <property type="match status" value="1"/>
</dbReference>
<dbReference type="EC" id="3.4.21.63" evidence="2"/>
<evidence type="ECO:0000313" key="3">
    <source>
        <dbReference type="Proteomes" id="UP000829364"/>
    </source>
</evidence>
<dbReference type="GO" id="GO:0016787">
    <property type="term" value="F:hydrolase activity"/>
    <property type="evidence" value="ECO:0007669"/>
    <property type="project" value="UniProtKB-KW"/>
</dbReference>
<dbReference type="OrthoDB" id="10587671at2759"/>